<proteinExistence type="predicted"/>
<dbReference type="GO" id="GO:0005829">
    <property type="term" value="C:cytosol"/>
    <property type="evidence" value="ECO:0007669"/>
    <property type="project" value="TreeGrafter"/>
</dbReference>
<dbReference type="GO" id="GO:0016259">
    <property type="term" value="P:selenocysteine metabolic process"/>
    <property type="evidence" value="ECO:0007669"/>
    <property type="project" value="TreeGrafter"/>
</dbReference>
<dbReference type="PANTHER" id="PTHR42854:SF3">
    <property type="entry name" value="EUKARYOTIC TRANSLATION INITIATION FACTOR 2 SUBUNIT 3-RELATED"/>
    <property type="match status" value="1"/>
</dbReference>
<dbReference type="InterPro" id="IPR027417">
    <property type="entry name" value="P-loop_NTPase"/>
</dbReference>
<dbReference type="Gene3D" id="3.40.50.300">
    <property type="entry name" value="P-loop containing nucleotide triphosphate hydrolases"/>
    <property type="match status" value="1"/>
</dbReference>
<keyword evidence="1" id="KW-0547">Nucleotide-binding</keyword>
<evidence type="ECO:0000256" key="1">
    <source>
        <dbReference type="ARBA" id="ARBA00022741"/>
    </source>
</evidence>
<dbReference type="Pfam" id="PF00009">
    <property type="entry name" value="GTP_EFTU"/>
    <property type="match status" value="1"/>
</dbReference>
<dbReference type="GO" id="GO:0001514">
    <property type="term" value="P:selenocysteine incorporation"/>
    <property type="evidence" value="ECO:0007669"/>
    <property type="project" value="TreeGrafter"/>
</dbReference>
<sequence>MSTAPGSTAPGKTIVVGVIGHVDHGKTALVGTLTGVGTDRLAEEKRRGISIALGFAHRTAAAGTLAFIDMPGHERFVRTMIAGATGIDAALLVVAANEGVKPQTIEHLAIARLIGVRRGVVAISKCDLVGKAQAAATAQAVRQLLDGTPLEGSWRPNGSQPRFQGRPTG</sequence>
<dbReference type="RefSeq" id="WP_244560517.1">
    <property type="nucleotide sequence ID" value="NZ_FXAK01000001.1"/>
</dbReference>
<dbReference type="GO" id="GO:0035368">
    <property type="term" value="F:selenocysteine insertion sequence binding"/>
    <property type="evidence" value="ECO:0007669"/>
    <property type="project" value="TreeGrafter"/>
</dbReference>
<dbReference type="AlphaFoldDB" id="A0A1X7DY35"/>
<evidence type="ECO:0000256" key="4">
    <source>
        <dbReference type="SAM" id="MobiDB-lite"/>
    </source>
</evidence>
<evidence type="ECO:0000256" key="2">
    <source>
        <dbReference type="ARBA" id="ARBA00022917"/>
    </source>
</evidence>
<name>A0A1X7DY35_9PROT</name>
<dbReference type="GO" id="GO:0000049">
    <property type="term" value="F:tRNA binding"/>
    <property type="evidence" value="ECO:0007669"/>
    <property type="project" value="TreeGrafter"/>
</dbReference>
<organism evidence="6 7">
    <name type="scientific">Azospirillum oryzae</name>
    <dbReference type="NCBI Taxonomy" id="286727"/>
    <lineage>
        <taxon>Bacteria</taxon>
        <taxon>Pseudomonadati</taxon>
        <taxon>Pseudomonadota</taxon>
        <taxon>Alphaproteobacteria</taxon>
        <taxon>Rhodospirillales</taxon>
        <taxon>Azospirillaceae</taxon>
        <taxon>Azospirillum</taxon>
    </lineage>
</organism>
<dbReference type="NCBIfam" id="TIGR00231">
    <property type="entry name" value="small_GTP"/>
    <property type="match status" value="1"/>
</dbReference>
<dbReference type="PROSITE" id="PS51722">
    <property type="entry name" value="G_TR_2"/>
    <property type="match status" value="1"/>
</dbReference>
<evidence type="ECO:0000256" key="3">
    <source>
        <dbReference type="ARBA" id="ARBA00023134"/>
    </source>
</evidence>
<dbReference type="EMBL" id="FXAK01000001">
    <property type="protein sequence ID" value="SMF23323.1"/>
    <property type="molecule type" value="Genomic_DNA"/>
</dbReference>
<gene>
    <name evidence="6" type="ORF">SAMN02982917_1138</name>
</gene>
<dbReference type="InterPro" id="IPR005225">
    <property type="entry name" value="Small_GTP-bd"/>
</dbReference>
<dbReference type="SUPFAM" id="SSF52540">
    <property type="entry name" value="P-loop containing nucleoside triphosphate hydrolases"/>
    <property type="match status" value="1"/>
</dbReference>
<dbReference type="InterPro" id="IPR050543">
    <property type="entry name" value="eIF2G"/>
</dbReference>
<dbReference type="Proteomes" id="UP000192936">
    <property type="component" value="Unassembled WGS sequence"/>
</dbReference>
<evidence type="ECO:0000313" key="7">
    <source>
        <dbReference type="Proteomes" id="UP000192936"/>
    </source>
</evidence>
<dbReference type="STRING" id="286727.SAMN02982917_1138"/>
<dbReference type="InterPro" id="IPR000795">
    <property type="entry name" value="T_Tr_GTP-bd_dom"/>
</dbReference>
<dbReference type="PANTHER" id="PTHR42854">
    <property type="entry name" value="EUKARYOTIC TRANSLATION INITIATION FACTOR 2 SUBUNIT 3 FAMILY MEMBER"/>
    <property type="match status" value="1"/>
</dbReference>
<feature type="domain" description="Tr-type G" evidence="5">
    <location>
        <begin position="11"/>
        <end position="169"/>
    </location>
</feature>
<feature type="region of interest" description="Disordered" evidence="4">
    <location>
        <begin position="148"/>
        <end position="169"/>
    </location>
</feature>
<evidence type="ECO:0000259" key="5">
    <source>
        <dbReference type="PROSITE" id="PS51722"/>
    </source>
</evidence>
<protein>
    <submittedName>
        <fullName evidence="6">Small GTP-binding protein domain-containing protein</fullName>
    </submittedName>
</protein>
<dbReference type="GO" id="GO:0003924">
    <property type="term" value="F:GTPase activity"/>
    <property type="evidence" value="ECO:0007669"/>
    <property type="project" value="InterPro"/>
</dbReference>
<evidence type="ECO:0000313" key="6">
    <source>
        <dbReference type="EMBL" id="SMF23323.1"/>
    </source>
</evidence>
<keyword evidence="2" id="KW-0648">Protein biosynthesis</keyword>
<dbReference type="GO" id="GO:0005525">
    <property type="term" value="F:GTP binding"/>
    <property type="evidence" value="ECO:0007669"/>
    <property type="project" value="UniProtKB-KW"/>
</dbReference>
<keyword evidence="3" id="KW-0342">GTP-binding</keyword>
<reference evidence="6 7" key="1">
    <citation type="submission" date="2017-04" db="EMBL/GenBank/DDBJ databases">
        <authorList>
            <person name="Afonso C.L."/>
            <person name="Miller P.J."/>
            <person name="Scott M.A."/>
            <person name="Spackman E."/>
            <person name="Goraichik I."/>
            <person name="Dimitrov K.M."/>
            <person name="Suarez D.L."/>
            <person name="Swayne D.E."/>
        </authorList>
    </citation>
    <scope>NUCLEOTIDE SEQUENCE [LARGE SCALE GENOMIC DNA]</scope>
    <source>
        <strain evidence="6 7">A2P</strain>
    </source>
</reference>
<dbReference type="PRINTS" id="PR00315">
    <property type="entry name" value="ELONGATNFCT"/>
</dbReference>
<accession>A0A1X7DY35</accession>